<dbReference type="Proteomes" id="UP000509248">
    <property type="component" value="Segment"/>
</dbReference>
<dbReference type="GeneID" id="64871666"/>
<evidence type="ECO:0000313" key="2">
    <source>
        <dbReference type="Proteomes" id="UP000509248"/>
    </source>
</evidence>
<accession>A0A6N0A3Z1</accession>
<dbReference type="KEGG" id="vg:64871666"/>
<protein>
    <submittedName>
        <fullName evidence="1">Uncharacterized protein</fullName>
    </submittedName>
</protein>
<dbReference type="InterPro" id="IPR058002">
    <property type="entry name" value="Gp82"/>
</dbReference>
<dbReference type="Pfam" id="PF25735">
    <property type="entry name" value="Phage_L5_gp82"/>
    <property type="match status" value="1"/>
</dbReference>
<sequence>MTVYSYKGRMVATATTVFAYRNLHKDLWSLKAMTGVHKGKVIGHADEVSLFGCELKVSDAGRERVLATGRKNVHAGIIGLMMGEDFDPERWVDGLPQGVGHRKLKVSYNPYKAWRFNVAGEPINVADVVHLADDGKAYIYGTCN</sequence>
<dbReference type="RefSeq" id="YP_010062033.1">
    <property type="nucleotide sequence ID" value="NC_054789.1"/>
</dbReference>
<dbReference type="EMBL" id="MT553337">
    <property type="protein sequence ID" value="QKO02475.1"/>
    <property type="molecule type" value="Genomic_DNA"/>
</dbReference>
<gene>
    <name evidence="1" type="primary">79</name>
    <name evidence="1" type="ORF">SEA_DROOGSARMY_79</name>
</gene>
<proteinExistence type="predicted"/>
<keyword evidence="2" id="KW-1185">Reference proteome</keyword>
<reference evidence="1 2" key="1">
    <citation type="submission" date="2020-06" db="EMBL/GenBank/DDBJ databases">
        <authorList>
            <person name="Fast K.M."/>
            <person name="Johnson K."/>
            <person name="Mayfield K.N."/>
            <person name="Stephens L.A."/>
            <person name="Reid T.H."/>
            <person name="Ryan E.D."/>
            <person name="Keener T.W."/>
            <person name="Sandel M.W."/>
            <person name="Garlena R.A."/>
            <person name="Russell D.A."/>
            <person name="Pope W.H."/>
            <person name="Jacobs-Sera D."/>
            <person name="Hatfull G.F."/>
        </authorList>
    </citation>
    <scope>NUCLEOTIDE SEQUENCE [LARGE SCALE GENOMIC DNA]</scope>
</reference>
<name>A0A6N0A3Z1_9CAUD</name>
<organism evidence="1 2">
    <name type="scientific">Mycobacterium phage DroogsArmy</name>
    <dbReference type="NCBI Taxonomy" id="2744011"/>
    <lineage>
        <taxon>Viruses</taxon>
        <taxon>Duplodnaviria</taxon>
        <taxon>Heunggongvirae</taxon>
        <taxon>Uroviricota</taxon>
        <taxon>Caudoviricetes</taxon>
        <taxon>Timshelvirus</taxon>
        <taxon>Timshelvirus droogsarmy</taxon>
    </lineage>
</organism>
<evidence type="ECO:0000313" key="1">
    <source>
        <dbReference type="EMBL" id="QKO02475.1"/>
    </source>
</evidence>